<keyword evidence="2" id="KW-0325">Glycoprotein</keyword>
<dbReference type="GO" id="GO:0052689">
    <property type="term" value="F:carboxylic ester hydrolase activity"/>
    <property type="evidence" value="ECO:0007669"/>
    <property type="project" value="UniProtKB-KW"/>
</dbReference>
<evidence type="ECO:0000313" key="6">
    <source>
        <dbReference type="Proteomes" id="UP000708208"/>
    </source>
</evidence>
<evidence type="ECO:0000256" key="2">
    <source>
        <dbReference type="ARBA" id="ARBA00023180"/>
    </source>
</evidence>
<dbReference type="InterPro" id="IPR002018">
    <property type="entry name" value="CarbesteraseB"/>
</dbReference>
<comment type="caution">
    <text evidence="5">The sequence shown here is derived from an EMBL/GenBank/DDBJ whole genome shotgun (WGS) entry which is preliminary data.</text>
</comment>
<dbReference type="Pfam" id="PF00135">
    <property type="entry name" value="COesterase"/>
    <property type="match status" value="1"/>
</dbReference>
<dbReference type="Proteomes" id="UP000708208">
    <property type="component" value="Unassembled WGS sequence"/>
</dbReference>
<keyword evidence="1" id="KW-0719">Serine esterase</keyword>
<evidence type="ECO:0000256" key="1">
    <source>
        <dbReference type="ARBA" id="ARBA00022487"/>
    </source>
</evidence>
<evidence type="ECO:0000256" key="3">
    <source>
        <dbReference type="RuleBase" id="RU361235"/>
    </source>
</evidence>
<proteinExistence type="inferred from homology"/>
<dbReference type="AlphaFoldDB" id="A0A8J2JE66"/>
<dbReference type="PANTHER" id="PTHR11559">
    <property type="entry name" value="CARBOXYLESTERASE"/>
    <property type="match status" value="1"/>
</dbReference>
<dbReference type="InterPro" id="IPR019826">
    <property type="entry name" value="Carboxylesterase_B_AS"/>
</dbReference>
<dbReference type="OrthoDB" id="6846267at2759"/>
<keyword evidence="3" id="KW-0378">Hydrolase</keyword>
<keyword evidence="6" id="KW-1185">Reference proteome</keyword>
<name>A0A8J2JE66_9HEXA</name>
<dbReference type="EMBL" id="CAJVCH010028578">
    <property type="protein sequence ID" value="CAG7704399.1"/>
    <property type="molecule type" value="Genomic_DNA"/>
</dbReference>
<organism evidence="5 6">
    <name type="scientific">Allacma fusca</name>
    <dbReference type="NCBI Taxonomy" id="39272"/>
    <lineage>
        <taxon>Eukaryota</taxon>
        <taxon>Metazoa</taxon>
        <taxon>Ecdysozoa</taxon>
        <taxon>Arthropoda</taxon>
        <taxon>Hexapoda</taxon>
        <taxon>Collembola</taxon>
        <taxon>Symphypleona</taxon>
        <taxon>Sminthuridae</taxon>
        <taxon>Allacma</taxon>
    </lineage>
</organism>
<dbReference type="InterPro" id="IPR050309">
    <property type="entry name" value="Type-B_Carboxylest/Lipase"/>
</dbReference>
<accession>A0A8J2JE66</accession>
<protein>
    <recommendedName>
        <fullName evidence="3">Carboxylic ester hydrolase</fullName>
        <ecNumber evidence="3">3.1.1.-</ecNumber>
    </recommendedName>
</protein>
<gene>
    <name evidence="5" type="ORF">AFUS01_LOCUS4577</name>
</gene>
<comment type="similarity">
    <text evidence="3">Belongs to the type-B carboxylesterase/lipase family.</text>
</comment>
<sequence length="445" mass="50186">MLSARSHLLALYGTNSIIKFNDICKNSKRLSIYFQFGSKEGKLVETKSGFVKGVISLSRDGREFYEWVGIPYANPPVGNLRFASPQPISPWNGILDSSRYGSRCPQIDPFSLFIVGDEDCLSLNIHAPKIEGGGKNLPVMIYIHGGGYNTMGSFDYRPHYFMDEDVILVTFNYRLGILGFTSTGDKSIRGNMGLKDQTLALKWIKQNIQSFGGNPDEITIFGESAGGASVHYQMLSPSSKGLFQRAISLSGVATDPWSIDPMEVTKRRTEELAQKVNCPSHDSQELVMCLRSRSWRELLNADVNEMATFYILYPHKQGRLFAPTIEAVSDSEAFLTRHPLNILENGLAHRVPWITGVVADEGLLPAACFYTRPETMESYESKWKENTMRAIGIQHNYSNNSELTDKIWEYYFPASRNLNIQFKQDQYKKLMSDVSFNFNMHHAAS</sequence>
<reference evidence="5" key="1">
    <citation type="submission" date="2021-06" db="EMBL/GenBank/DDBJ databases">
        <authorList>
            <person name="Hodson N. C."/>
            <person name="Mongue J. A."/>
            <person name="Jaron S. K."/>
        </authorList>
    </citation>
    <scope>NUCLEOTIDE SEQUENCE</scope>
</reference>
<feature type="non-terminal residue" evidence="5">
    <location>
        <position position="1"/>
    </location>
</feature>
<dbReference type="EC" id="3.1.1.-" evidence="3"/>
<evidence type="ECO:0000313" key="5">
    <source>
        <dbReference type="EMBL" id="CAG7704399.1"/>
    </source>
</evidence>
<feature type="domain" description="Carboxylesterase type B" evidence="4">
    <location>
        <begin position="42"/>
        <end position="444"/>
    </location>
</feature>
<dbReference type="PROSITE" id="PS00122">
    <property type="entry name" value="CARBOXYLESTERASE_B_1"/>
    <property type="match status" value="1"/>
</dbReference>
<evidence type="ECO:0000259" key="4">
    <source>
        <dbReference type="Pfam" id="PF00135"/>
    </source>
</evidence>